<sequence>MLHVYAGLFSWLESFGTPFVTLAHEQMLSIFCPSLLNMFKGKVILETDLKGFVRS</sequence>
<proteinExistence type="predicted"/>
<protein>
    <submittedName>
        <fullName evidence="1">Uncharacterized protein</fullName>
    </submittedName>
</protein>
<accession>A0A2P2PEP0</accession>
<dbReference type="AlphaFoldDB" id="A0A2P2PEP0"/>
<dbReference type="EMBL" id="GGEC01072696">
    <property type="protein sequence ID" value="MBX53180.1"/>
    <property type="molecule type" value="Transcribed_RNA"/>
</dbReference>
<evidence type="ECO:0000313" key="1">
    <source>
        <dbReference type="EMBL" id="MBX53180.1"/>
    </source>
</evidence>
<reference evidence="1" key="1">
    <citation type="submission" date="2018-02" db="EMBL/GenBank/DDBJ databases">
        <title>Rhizophora mucronata_Transcriptome.</title>
        <authorList>
            <person name="Meera S.P."/>
            <person name="Sreeshan A."/>
            <person name="Augustine A."/>
        </authorList>
    </citation>
    <scope>NUCLEOTIDE SEQUENCE</scope>
    <source>
        <tissue evidence="1">Leaf</tissue>
    </source>
</reference>
<name>A0A2P2PEP0_RHIMU</name>
<organism evidence="1">
    <name type="scientific">Rhizophora mucronata</name>
    <name type="common">Asiatic mangrove</name>
    <dbReference type="NCBI Taxonomy" id="61149"/>
    <lineage>
        <taxon>Eukaryota</taxon>
        <taxon>Viridiplantae</taxon>
        <taxon>Streptophyta</taxon>
        <taxon>Embryophyta</taxon>
        <taxon>Tracheophyta</taxon>
        <taxon>Spermatophyta</taxon>
        <taxon>Magnoliopsida</taxon>
        <taxon>eudicotyledons</taxon>
        <taxon>Gunneridae</taxon>
        <taxon>Pentapetalae</taxon>
        <taxon>rosids</taxon>
        <taxon>fabids</taxon>
        <taxon>Malpighiales</taxon>
        <taxon>Rhizophoraceae</taxon>
        <taxon>Rhizophora</taxon>
    </lineage>
</organism>